<evidence type="ECO:0000313" key="2">
    <source>
        <dbReference type="Proteomes" id="UP000824533"/>
    </source>
</evidence>
<comment type="caution">
    <text evidence="1">The sequence shown here is derived from an EMBL/GenBank/DDBJ whole genome shotgun (WGS) entry which is preliminary data.</text>
</comment>
<name>A0ACC1DAB2_9NEOP</name>
<protein>
    <submittedName>
        <fullName evidence="1">Uncharacterized protein</fullName>
    </submittedName>
</protein>
<gene>
    <name evidence="1" type="ORF">K1T71_004174</name>
</gene>
<reference evidence="1 2" key="1">
    <citation type="journal article" date="2021" name="Front. Genet.">
        <title>Chromosome-Level Genome Assembly Reveals Significant Gene Expansion in the Toll and IMD Signaling Pathways of Dendrolimus kikuchii.</title>
        <authorList>
            <person name="Zhou J."/>
            <person name="Wu P."/>
            <person name="Xiong Z."/>
            <person name="Liu N."/>
            <person name="Zhao N."/>
            <person name="Ji M."/>
            <person name="Qiu Y."/>
            <person name="Yang B."/>
        </authorList>
    </citation>
    <scope>NUCLEOTIDE SEQUENCE [LARGE SCALE GENOMIC DNA]</scope>
    <source>
        <strain evidence="1">Ann1</strain>
    </source>
</reference>
<sequence length="1575" mass="174997">MLIVQGLIIIIGVSFANARLGVIPQLGGPPGVQLESYGYYPDNNANNQYRPEECPKVKCPHGYNIQYTTTSVSSYSLYSSALPPPRPRVSYQRYYSGGYSKRGRGGFSKGGYTKSGRPGSSKGGYYPYNPPPQDQGFTLDKPSLNNSSVNNIKQECRQFKCIPQLPPFQPGFMPGPVLCPIVSCPRGYTLKLEKAPTAINQCPQYECVPPPERHVYCNITGSIINTFDGTQYNYDICFHLLVREYRFDSWVVVLRKSSYNFKNELLIYQDDKRIIVKSNMMIEYDSYEYTVEQMSRICFQMNNFDINRVGNVIAIRSRKYEFTVLYTSYGDVKIGVLKTHLSIVDGMCGVYDGSPSNDRSLPDGRLANSIEEFGQMWAKPGLPKNACEVNIIPPVEEEKCSKMCDVITKEPFSQCGTVLNLDKWRHICMEKVCECAESKNNAKKMTNEQCRCQLLESLVAECLAADKNIDIAAWRMLMGCQADCPAPLVHYDCYRRSCEPTCSSVGALTSCPLVDGQCFPGCYCPEGKLRKGDKCVVPADCLDCTCTGVGTPAKYITFEGNELPFLANCTYLASRDRKNTNQYKYEVYATNGPCEDSGVVCTKAVHLIYEKHVLHITKDPNTKKLITTIGDTVTYKYPSKTAWATISVINGQDITVVLPDIHVELTVFQNKMEFHVNVPSFLYGNQTEGLCGVCAGHQDVLITRNGTITDDIDEYGESWKASTEALTILNLETEQCEQLPPPKKCVTPLPDVNPCNNLYDADRFGACFALVDPEPYVVSCDADLCLNATDSCVAMARYAAACRAQGICLNDWRIDLCPYPCEEPFVYRAYVDCERTCDNYDELEKYPQMCTNKPVEGCFCPEGKVRVNNTCIEPNKCFPCDAKNEHYAGDEWQEDACTTCKCQKMDGKNGVYITASCLTENCPMMICSELEDLIAKPLVPGRCCQELSCVPKPVKNCTEPKMMECGFGQVLKQKTTPNGCKEFACECKPASECPSLSEQEDGKILEPGMVKLVDDSGCCPRLQFLCKVETCPQAPECPKFYTLKTEKVTEKCCPVHKCEPPKDKCIASLEWKASAKGGEKARNKPETLLKDLDAVWADGPCRICRCESSPLGPVASCTATECPSIVSTDQFVVEPLWLPFQCCPVAVQVACRDGNNIYKVGKNWTSTDNVCEKYRCEEVREGKLERVKTVEHCEEKCIPGWQYFPAEKGSGQCCGKCVQVACLVNGQEKSVGAKWQSEDFCTNYTCADINGTLQVRSSIETCPEIPESVRKQFVVKEVPVKGQCCPKIRTLACIYNKIIYLVGETWSTLDPCKKITCTRNANGDLVQEETTKSCMKKCKLGWKYLEPSEDVCCGRCVQESCVIKDELKTPGTKWMSADNCTTFSCVKFGDQALVVSAMAKCPDLSECAPENIVNDTCCQICNITSDNLRNCVPTSIPSSQTVGMIRVRNAHHGLCVNQKPVKGFKECRGTCDSGALFNNATGSYDSNCECCQVTEYSPLTVEVNCMDGTVQKHRVNTPLTCACRKCGISAAPPCPFKHGCIGTKTPQWPTYDRKSNPISLFTKDLEGTQKIKTVN</sequence>
<keyword evidence="2" id="KW-1185">Reference proteome</keyword>
<dbReference type="Proteomes" id="UP000824533">
    <property type="component" value="Linkage Group LG06"/>
</dbReference>
<organism evidence="1 2">
    <name type="scientific">Dendrolimus kikuchii</name>
    <dbReference type="NCBI Taxonomy" id="765133"/>
    <lineage>
        <taxon>Eukaryota</taxon>
        <taxon>Metazoa</taxon>
        <taxon>Ecdysozoa</taxon>
        <taxon>Arthropoda</taxon>
        <taxon>Hexapoda</taxon>
        <taxon>Insecta</taxon>
        <taxon>Pterygota</taxon>
        <taxon>Neoptera</taxon>
        <taxon>Endopterygota</taxon>
        <taxon>Lepidoptera</taxon>
        <taxon>Glossata</taxon>
        <taxon>Ditrysia</taxon>
        <taxon>Bombycoidea</taxon>
        <taxon>Lasiocampidae</taxon>
        <taxon>Dendrolimus</taxon>
    </lineage>
</organism>
<dbReference type="EMBL" id="CM034392">
    <property type="protein sequence ID" value="KAJ0180770.1"/>
    <property type="molecule type" value="Genomic_DNA"/>
</dbReference>
<evidence type="ECO:0000313" key="1">
    <source>
        <dbReference type="EMBL" id="KAJ0180770.1"/>
    </source>
</evidence>
<accession>A0ACC1DAB2</accession>
<proteinExistence type="predicted"/>